<accession>A0A0K2SV30</accession>
<evidence type="ECO:0000313" key="1">
    <source>
        <dbReference type="EMBL" id="CDW17483.1"/>
    </source>
</evidence>
<dbReference type="EMBL" id="HACA01000122">
    <property type="protein sequence ID" value="CDW17483.1"/>
    <property type="molecule type" value="Transcribed_RNA"/>
</dbReference>
<dbReference type="AlphaFoldDB" id="A0A0K2SV30"/>
<name>A0A0K2SV30_LEPSM</name>
<reference evidence="1" key="1">
    <citation type="submission" date="2014-05" db="EMBL/GenBank/DDBJ databases">
        <authorList>
            <person name="Chronopoulou M."/>
        </authorList>
    </citation>
    <scope>NUCLEOTIDE SEQUENCE</scope>
    <source>
        <tissue evidence="1">Whole organism</tissue>
    </source>
</reference>
<protein>
    <submittedName>
        <fullName evidence="1">Uncharacterized protein</fullName>
    </submittedName>
</protein>
<proteinExistence type="predicted"/>
<organism evidence="1">
    <name type="scientific">Lepeophtheirus salmonis</name>
    <name type="common">Salmon louse</name>
    <name type="synonym">Caligus salmonis</name>
    <dbReference type="NCBI Taxonomy" id="72036"/>
    <lineage>
        <taxon>Eukaryota</taxon>
        <taxon>Metazoa</taxon>
        <taxon>Ecdysozoa</taxon>
        <taxon>Arthropoda</taxon>
        <taxon>Crustacea</taxon>
        <taxon>Multicrustacea</taxon>
        <taxon>Hexanauplia</taxon>
        <taxon>Copepoda</taxon>
        <taxon>Siphonostomatoida</taxon>
        <taxon>Caligidae</taxon>
        <taxon>Lepeophtheirus</taxon>
    </lineage>
</organism>
<sequence>MIKLTTRLNQRSGEEDATYFNGIHIQSRSRARKRLPWTPRRRILYYLIRPFQAIGSLHPRRIPFLSFPFFFLHVIPKL</sequence>